<dbReference type="InterPro" id="IPR005247">
    <property type="entry name" value="YbhB_YbcL/LppC-like"/>
</dbReference>
<reference evidence="1 4" key="3">
    <citation type="journal article" date="2019" name="Nat. Med.">
        <title>A library of human gut bacterial isolates paired with longitudinal multiomics data enables mechanistic microbiome research.</title>
        <authorList>
            <person name="Poyet M."/>
            <person name="Groussin M."/>
            <person name="Gibbons S.M."/>
            <person name="Avila-Pacheco J."/>
            <person name="Jiang X."/>
            <person name="Kearney S.M."/>
            <person name="Perrotta A.R."/>
            <person name="Berdy B."/>
            <person name="Zhao S."/>
            <person name="Lieberman T.D."/>
            <person name="Swanson P.K."/>
            <person name="Smith M."/>
            <person name="Roesemann S."/>
            <person name="Alexander J.E."/>
            <person name="Rich S.A."/>
            <person name="Livny J."/>
            <person name="Vlamakis H."/>
            <person name="Clish C."/>
            <person name="Bullock K."/>
            <person name="Deik A."/>
            <person name="Scott J."/>
            <person name="Pierce K.A."/>
            <person name="Xavier R.J."/>
            <person name="Alm E.J."/>
        </authorList>
    </citation>
    <scope>NUCLEOTIDE SEQUENCE [LARGE SCALE GENOMIC DNA]</scope>
    <source>
        <strain evidence="1 4">BIOML-A2</strain>
    </source>
</reference>
<dbReference type="InterPro" id="IPR036610">
    <property type="entry name" value="PEBP-like_sf"/>
</dbReference>
<dbReference type="Pfam" id="PF01161">
    <property type="entry name" value="PBP"/>
    <property type="match status" value="1"/>
</dbReference>
<accession>A0AAQ1RWS4</accession>
<reference evidence="2" key="1">
    <citation type="submission" date="2016-11" db="EMBL/GenBank/DDBJ databases">
        <authorList>
            <person name="Varghese N."/>
            <person name="Submissions S."/>
        </authorList>
    </citation>
    <scope>NUCLEOTIDE SEQUENCE</scope>
    <source>
        <strain evidence="2">DSM 4029</strain>
    </source>
</reference>
<organism evidence="2 3">
    <name type="scientific">Bittarella massiliensis</name>
    <name type="common">ex Durand et al. 2017</name>
    <dbReference type="NCBI Taxonomy" id="1720313"/>
    <lineage>
        <taxon>Bacteria</taxon>
        <taxon>Bacillati</taxon>
        <taxon>Bacillota</taxon>
        <taxon>Clostridia</taxon>
        <taxon>Eubacteriales</taxon>
        <taxon>Oscillospiraceae</taxon>
        <taxon>Bittarella (ex Durand et al. 2017)</taxon>
    </lineage>
</organism>
<gene>
    <name evidence="1" type="ORF">GT747_06395</name>
    <name evidence="2" type="ORF">SAMN05444424_2461</name>
</gene>
<evidence type="ECO:0000313" key="4">
    <source>
        <dbReference type="Proteomes" id="UP000474718"/>
    </source>
</evidence>
<dbReference type="Gene3D" id="3.90.280.10">
    <property type="entry name" value="PEBP-like"/>
    <property type="match status" value="1"/>
</dbReference>
<dbReference type="Proteomes" id="UP000184089">
    <property type="component" value="Unassembled WGS sequence"/>
</dbReference>
<proteinExistence type="predicted"/>
<dbReference type="NCBIfam" id="TIGR00481">
    <property type="entry name" value="YbhB/YbcL family Raf kinase inhibitor-like protein"/>
    <property type="match status" value="1"/>
</dbReference>
<keyword evidence="4" id="KW-1185">Reference proteome</keyword>
<dbReference type="EMBL" id="WWVX01000003">
    <property type="protein sequence ID" value="MZL69398.1"/>
    <property type="molecule type" value="Genomic_DNA"/>
</dbReference>
<dbReference type="Proteomes" id="UP000474718">
    <property type="component" value="Unassembled WGS sequence"/>
</dbReference>
<name>A0AAQ1RWS4_9FIRM</name>
<dbReference type="RefSeq" id="WP_021661182.1">
    <property type="nucleotide sequence ID" value="NZ_FQVY01000004.1"/>
</dbReference>
<protein>
    <submittedName>
        <fullName evidence="1">YbhB/YbcL family Raf kinase inhibitor-like protein</fullName>
    </submittedName>
</protein>
<dbReference type="SUPFAM" id="SSF49777">
    <property type="entry name" value="PEBP-like"/>
    <property type="match status" value="1"/>
</dbReference>
<dbReference type="AlphaFoldDB" id="A0AAQ1RWS4"/>
<evidence type="ECO:0000313" key="1">
    <source>
        <dbReference type="EMBL" id="MZL69398.1"/>
    </source>
</evidence>
<dbReference type="InterPro" id="IPR008914">
    <property type="entry name" value="PEBP"/>
</dbReference>
<evidence type="ECO:0000313" key="3">
    <source>
        <dbReference type="Proteomes" id="UP000184089"/>
    </source>
</evidence>
<sequence>MKELSLSSPCFEEGGLIPIECTGYGADRSPELALSGLCKEAVTLALLMDDLDHPIPAYNHWVVWNIPPVILLPGGLPGGDPTGPLGRAVQGVGYGKNRYRGPKPPFHWSHRYRFRVFALDCRLKLHPTSRKKQLLKAIQGHVLQEATLTGHFR</sequence>
<dbReference type="PANTHER" id="PTHR30289:SF1">
    <property type="entry name" value="PEBP (PHOSPHATIDYLETHANOLAMINE-BINDING PROTEIN) FAMILY PROTEIN"/>
    <property type="match status" value="1"/>
</dbReference>
<keyword evidence="1" id="KW-0649">Protein kinase inhibitor</keyword>
<evidence type="ECO:0000313" key="2">
    <source>
        <dbReference type="EMBL" id="SHG46165.1"/>
    </source>
</evidence>
<dbReference type="EMBL" id="FQVY01000004">
    <property type="protein sequence ID" value="SHG46165.1"/>
    <property type="molecule type" value="Genomic_DNA"/>
</dbReference>
<dbReference type="GO" id="GO:0004860">
    <property type="term" value="F:protein kinase inhibitor activity"/>
    <property type="evidence" value="ECO:0007669"/>
    <property type="project" value="UniProtKB-KW"/>
</dbReference>
<comment type="caution">
    <text evidence="2">The sequence shown here is derived from an EMBL/GenBank/DDBJ whole genome shotgun (WGS) entry which is preliminary data.</text>
</comment>
<reference evidence="3" key="2">
    <citation type="submission" date="2016-11" db="EMBL/GenBank/DDBJ databases">
        <authorList>
            <person name="Jaros S."/>
            <person name="Januszkiewicz K."/>
            <person name="Wedrychowicz H."/>
        </authorList>
    </citation>
    <scope>NUCLEOTIDE SEQUENCE [LARGE SCALE GENOMIC DNA]</scope>
    <source>
        <strain evidence="3">DSM 4029</strain>
    </source>
</reference>
<dbReference type="CDD" id="cd00865">
    <property type="entry name" value="PEBP_bact_arch"/>
    <property type="match status" value="1"/>
</dbReference>
<dbReference type="PANTHER" id="PTHR30289">
    <property type="entry name" value="UNCHARACTERIZED PROTEIN YBCL-RELATED"/>
    <property type="match status" value="1"/>
</dbReference>